<evidence type="ECO:0000313" key="10">
    <source>
        <dbReference type="Proteomes" id="UP000004295"/>
    </source>
</evidence>
<evidence type="ECO:0000256" key="3">
    <source>
        <dbReference type="ARBA" id="ARBA00022722"/>
    </source>
</evidence>
<dbReference type="Pfam" id="PF02272">
    <property type="entry name" value="DHHA1"/>
    <property type="match status" value="1"/>
</dbReference>
<evidence type="ECO:0000256" key="5">
    <source>
        <dbReference type="ARBA" id="ARBA00022839"/>
    </source>
</evidence>
<protein>
    <recommendedName>
        <fullName evidence="2">Single-stranded-DNA-specific exonuclease RecJ</fullName>
    </recommendedName>
</protein>
<comment type="caution">
    <text evidence="9">The sequence shown here is derived from an EMBL/GenBank/DDBJ whole genome shotgun (WGS) entry which is preliminary data.</text>
</comment>
<accession>C3J9I7</accession>
<dbReference type="AlphaFoldDB" id="C3J9I7"/>
<evidence type="ECO:0000256" key="4">
    <source>
        <dbReference type="ARBA" id="ARBA00022801"/>
    </source>
</evidence>
<feature type="domain" description="RecJ OB" evidence="8">
    <location>
        <begin position="462"/>
        <end position="572"/>
    </location>
</feature>
<evidence type="ECO:0000259" key="6">
    <source>
        <dbReference type="Pfam" id="PF01368"/>
    </source>
</evidence>
<dbReference type="InterPro" id="IPR041122">
    <property type="entry name" value="RecJ_OB"/>
</dbReference>
<dbReference type="EMBL" id="ACNN01000014">
    <property type="protein sequence ID" value="EEN83062.1"/>
    <property type="molecule type" value="Genomic_DNA"/>
</dbReference>
<dbReference type="GO" id="GO:0003676">
    <property type="term" value="F:nucleic acid binding"/>
    <property type="evidence" value="ECO:0007669"/>
    <property type="project" value="InterPro"/>
</dbReference>
<keyword evidence="3" id="KW-0540">Nuclease</keyword>
<dbReference type="Pfam" id="PF01368">
    <property type="entry name" value="DHH"/>
    <property type="match status" value="1"/>
</dbReference>
<dbReference type="InterPro" id="IPR038763">
    <property type="entry name" value="DHH_sf"/>
</dbReference>
<dbReference type="Proteomes" id="UP000004295">
    <property type="component" value="Unassembled WGS sequence"/>
</dbReference>
<evidence type="ECO:0000256" key="2">
    <source>
        <dbReference type="ARBA" id="ARBA00019841"/>
    </source>
</evidence>
<keyword evidence="10" id="KW-1185">Reference proteome</keyword>
<proteinExistence type="inferred from homology"/>
<comment type="similarity">
    <text evidence="1">Belongs to the RecJ family.</text>
</comment>
<organism evidence="9 10">
    <name type="scientific">Porphyromonas endodontalis (strain ATCC 35406 / DSM 24491 / JCM 8526 / CCUG 16442 / BCRC 14492 / NCTC 13058 / HG 370)</name>
    <name type="common">Bacteroides endodontalis</name>
    <dbReference type="NCBI Taxonomy" id="553175"/>
    <lineage>
        <taxon>Bacteria</taxon>
        <taxon>Pseudomonadati</taxon>
        <taxon>Bacteroidota</taxon>
        <taxon>Bacteroidia</taxon>
        <taxon>Bacteroidales</taxon>
        <taxon>Porphyromonadaceae</taxon>
        <taxon>Porphyromonas</taxon>
    </lineage>
</organism>
<dbReference type="RefSeq" id="WP_004333011.1">
    <property type="nucleotide sequence ID" value="NZ_ACNN01000014.1"/>
</dbReference>
<dbReference type="PANTHER" id="PTHR30255:SF2">
    <property type="entry name" value="SINGLE-STRANDED-DNA-SPECIFIC EXONUCLEASE RECJ"/>
    <property type="match status" value="1"/>
</dbReference>
<dbReference type="GeneID" id="93365172"/>
<dbReference type="SUPFAM" id="SSF64182">
    <property type="entry name" value="DHH phosphoesterases"/>
    <property type="match status" value="1"/>
</dbReference>
<dbReference type="Gene3D" id="3.10.310.30">
    <property type="match status" value="1"/>
</dbReference>
<keyword evidence="5 9" id="KW-0269">Exonuclease</keyword>
<evidence type="ECO:0000313" key="9">
    <source>
        <dbReference type="EMBL" id="EEN83062.1"/>
    </source>
</evidence>
<evidence type="ECO:0000259" key="7">
    <source>
        <dbReference type="Pfam" id="PF02272"/>
    </source>
</evidence>
<dbReference type="InterPro" id="IPR003156">
    <property type="entry name" value="DHHA1_dom"/>
</dbReference>
<dbReference type="GO" id="GO:0008409">
    <property type="term" value="F:5'-3' exonuclease activity"/>
    <property type="evidence" value="ECO:0007669"/>
    <property type="project" value="InterPro"/>
</dbReference>
<feature type="domain" description="DHHA1" evidence="7">
    <location>
        <begin position="355"/>
        <end position="448"/>
    </location>
</feature>
<dbReference type="InterPro" id="IPR004610">
    <property type="entry name" value="RecJ"/>
</dbReference>
<dbReference type="InterPro" id="IPR001667">
    <property type="entry name" value="DDH_dom"/>
</dbReference>
<evidence type="ECO:0000256" key="1">
    <source>
        <dbReference type="ARBA" id="ARBA00005915"/>
    </source>
</evidence>
<dbReference type="InterPro" id="IPR051673">
    <property type="entry name" value="SSDNA_exonuclease_RecJ"/>
</dbReference>
<dbReference type="GO" id="GO:0006281">
    <property type="term" value="P:DNA repair"/>
    <property type="evidence" value="ECO:0007669"/>
    <property type="project" value="InterPro"/>
</dbReference>
<name>C3J9I7_POREA</name>
<dbReference type="PANTHER" id="PTHR30255">
    <property type="entry name" value="SINGLE-STRANDED-DNA-SPECIFIC EXONUCLEASE RECJ"/>
    <property type="match status" value="1"/>
</dbReference>
<gene>
    <name evidence="9" type="primary">recJ</name>
    <name evidence="9" type="ORF">POREN0001_0738</name>
</gene>
<reference evidence="9 10" key="1">
    <citation type="submission" date="2009-04" db="EMBL/GenBank/DDBJ databases">
        <authorList>
            <person name="Sebastian Y."/>
            <person name="Madupu R."/>
            <person name="Durkin A.S."/>
            <person name="Torralba M."/>
            <person name="Methe B."/>
            <person name="Sutton G.G."/>
            <person name="Strausberg R.L."/>
            <person name="Nelson K.E."/>
        </authorList>
    </citation>
    <scope>NUCLEOTIDE SEQUENCE [LARGE SCALE GENOMIC DNA]</scope>
    <source>
        <strain evidence="10">ATCC 35406 / BCRC 14492 / JCM 8526 / NCTC 13058 / HG 370</strain>
    </source>
</reference>
<evidence type="ECO:0000259" key="8">
    <source>
        <dbReference type="Pfam" id="PF17768"/>
    </source>
</evidence>
<dbReference type="STRING" id="553175.POREN0001_0738"/>
<feature type="domain" description="DDH" evidence="6">
    <location>
        <begin position="82"/>
        <end position="234"/>
    </location>
</feature>
<dbReference type="Gene3D" id="3.90.1640.30">
    <property type="match status" value="1"/>
</dbReference>
<dbReference type="GO" id="GO:0006310">
    <property type="term" value="P:DNA recombination"/>
    <property type="evidence" value="ECO:0007669"/>
    <property type="project" value="InterPro"/>
</dbReference>
<dbReference type="NCBIfam" id="TIGR00644">
    <property type="entry name" value="recJ"/>
    <property type="match status" value="1"/>
</dbReference>
<dbReference type="eggNOG" id="COG0608">
    <property type="taxonomic scope" value="Bacteria"/>
</dbReference>
<sequence>MTNKWIWKPLTDEEISTSNELIAELKLAPVVGRLLVKRGIRTADEARHFFSPKLEDLHDPFLMKDMDKAVERINKALGKKENILVYGDYDVDGTTAVSLVYKFLRQSGCSDHQLHYYIPDRNDDGYGVSKQGIDRAHELGVKLIIVLDCGIKAIEEIAYAKSLGIDFIVCDHHTPDGVLPDAVAVLDPKRADNTYPFEELSGCGIGFKLMQAFAINNNIRMRRLYSLLDLVAVSIASDVVSTLGENRILAYFGLQQLNRNPSPGLRGIINICNLANEEIDMSSIVFKIGPMINASGRMMDGKKTVDLLISRDIEEAEEKCLEIVQYNEQRRELDKQITREAVRFVEEFKPHKKYKIIVIHKPQWHKGVIGIVASRLAEQYARPVVVLSGEGDKVSGSARSYGGFDMYHAIEHCRDLLTNFGGHPYAAGLTLSEDKVEEFTERIQHYAEENVYAKQFNPEIEIDAVLSLVEITKSLHKNLQKMGPFGPDNPKPIFMTRFLFDTGTSKAVGKNGEHIKLEMTDSPQMFQVKSGIAYGLSSHISYIKSYRPFSICYTVEENDYYGTSSIQILVKDIKHEDNFSA</sequence>
<keyword evidence="4 9" id="KW-0378">Hydrolase</keyword>
<dbReference type="Pfam" id="PF17768">
    <property type="entry name" value="RecJ_OB"/>
    <property type="match status" value="1"/>
</dbReference>